<organism evidence="2 3">
    <name type="scientific">Atopostipes suicloacalis DSM 15692</name>
    <dbReference type="NCBI Taxonomy" id="1121025"/>
    <lineage>
        <taxon>Bacteria</taxon>
        <taxon>Bacillati</taxon>
        <taxon>Bacillota</taxon>
        <taxon>Bacilli</taxon>
        <taxon>Lactobacillales</taxon>
        <taxon>Carnobacteriaceae</taxon>
        <taxon>Atopostipes</taxon>
    </lineage>
</organism>
<keyword evidence="1" id="KW-0472">Membrane</keyword>
<dbReference type="EMBL" id="FQUF01000012">
    <property type="protein sequence ID" value="SHE70979.1"/>
    <property type="molecule type" value="Genomic_DNA"/>
</dbReference>
<keyword evidence="1" id="KW-0812">Transmembrane</keyword>
<sequence length="212" mass="24918">MRYLTSNLFFSSFLIVGVGALIWYLLNESSKKERQSILSVFTDFIFNFVLTLFALNVVLHFKAIIEFPYRVLMFSSSVVFIASLLLTIYSTLKYGEKMWMKPTKSKSIAQLFLFIGLTNHLYLYVLYGNLQTILFIAYFILLLFLISFTPVFKRVDPLLFILFSMGIHLLLMKNQPIVYLNFTFYTIPLLILTLTLVLILYYQRRKLQSKQK</sequence>
<evidence type="ECO:0000313" key="3">
    <source>
        <dbReference type="Proteomes" id="UP000184128"/>
    </source>
</evidence>
<feature type="transmembrane region" description="Helical" evidence="1">
    <location>
        <begin position="108"/>
        <end position="127"/>
    </location>
</feature>
<feature type="transmembrane region" description="Helical" evidence="1">
    <location>
        <begin position="182"/>
        <end position="202"/>
    </location>
</feature>
<keyword evidence="3" id="KW-1185">Reference proteome</keyword>
<feature type="transmembrane region" description="Helical" evidence="1">
    <location>
        <begin position="38"/>
        <end position="61"/>
    </location>
</feature>
<feature type="transmembrane region" description="Helical" evidence="1">
    <location>
        <begin position="6"/>
        <end position="26"/>
    </location>
</feature>
<evidence type="ECO:0000313" key="2">
    <source>
        <dbReference type="EMBL" id="SHE70979.1"/>
    </source>
</evidence>
<dbReference type="OrthoDB" id="2165697at2"/>
<accession>A0A1M4VPU1</accession>
<evidence type="ECO:0000256" key="1">
    <source>
        <dbReference type="SAM" id="Phobius"/>
    </source>
</evidence>
<protein>
    <submittedName>
        <fullName evidence="2">Uncharacterized protein</fullName>
    </submittedName>
</protein>
<feature type="transmembrane region" description="Helical" evidence="1">
    <location>
        <begin position="67"/>
        <end position="88"/>
    </location>
</feature>
<dbReference type="RefSeq" id="WP_073297198.1">
    <property type="nucleotide sequence ID" value="NZ_FQUF01000012.1"/>
</dbReference>
<dbReference type="AlphaFoldDB" id="A0A1M4VPU1"/>
<proteinExistence type="predicted"/>
<name>A0A1M4VPU1_9LACT</name>
<reference evidence="2 3" key="1">
    <citation type="submission" date="2016-11" db="EMBL/GenBank/DDBJ databases">
        <authorList>
            <person name="Jaros S."/>
            <person name="Januszkiewicz K."/>
            <person name="Wedrychowicz H."/>
        </authorList>
    </citation>
    <scope>NUCLEOTIDE SEQUENCE [LARGE SCALE GENOMIC DNA]</scope>
    <source>
        <strain evidence="2 3">DSM 15692</strain>
    </source>
</reference>
<dbReference type="STRING" id="1121025.SAMN02745249_00985"/>
<gene>
    <name evidence="2" type="ORF">SAMN02745249_00985</name>
</gene>
<keyword evidence="1" id="KW-1133">Transmembrane helix</keyword>
<dbReference type="Proteomes" id="UP000184128">
    <property type="component" value="Unassembled WGS sequence"/>
</dbReference>
<feature type="transmembrane region" description="Helical" evidence="1">
    <location>
        <begin position="133"/>
        <end position="151"/>
    </location>
</feature>